<organism evidence="1 2">
    <name type="scientific">Rhodococcus aetherivorans</name>
    <dbReference type="NCBI Taxonomy" id="191292"/>
    <lineage>
        <taxon>Bacteria</taxon>
        <taxon>Bacillati</taxon>
        <taxon>Actinomycetota</taxon>
        <taxon>Actinomycetes</taxon>
        <taxon>Mycobacteriales</taxon>
        <taxon>Nocardiaceae</taxon>
        <taxon>Rhodococcus</taxon>
    </lineage>
</organism>
<evidence type="ECO:0000313" key="2">
    <source>
        <dbReference type="Proteomes" id="UP001163947"/>
    </source>
</evidence>
<dbReference type="EMBL" id="CP106982">
    <property type="protein sequence ID" value="UYF92435.1"/>
    <property type="molecule type" value="Genomic_DNA"/>
</dbReference>
<name>A0AA46S930_9NOCA</name>
<dbReference type="AlphaFoldDB" id="A0AA46S930"/>
<dbReference type="RefSeq" id="WP_263507401.1">
    <property type="nucleotide sequence ID" value="NZ_CP106982.1"/>
</dbReference>
<gene>
    <name evidence="1" type="ORF">OCS65_18315</name>
</gene>
<evidence type="ECO:0000313" key="1">
    <source>
        <dbReference type="EMBL" id="UYF92435.1"/>
    </source>
</evidence>
<reference evidence="1" key="1">
    <citation type="submission" date="2022-09" db="EMBL/GenBank/DDBJ databases">
        <title>The genome sequence of Rhodococcus aetherivorans N1.</title>
        <authorList>
            <person name="Jiang W."/>
        </authorList>
    </citation>
    <scope>NUCLEOTIDE SEQUENCE</scope>
    <source>
        <strain evidence="1">N1</strain>
    </source>
</reference>
<dbReference type="Proteomes" id="UP001163947">
    <property type="component" value="Chromosome"/>
</dbReference>
<proteinExistence type="predicted"/>
<sequence>MTDDRVLILDEQGVPAASLDAIAVHEAARQLVLELIEVCDDQAAAADALVRIADAEGPASPLVAGVALLALVPVLADVAERLRQATGSTADLAAVVRGEG</sequence>
<protein>
    <submittedName>
        <fullName evidence="1">Uncharacterized protein</fullName>
    </submittedName>
</protein>
<accession>A0AA46S930</accession>
<dbReference type="GeneID" id="83622415"/>